<sequence length="70" mass="8046">MSQQDIEDLQSRLAFQEDTLAELNGIVARQDRQLSELTEAFTALVKKLDDMHYERERSGAAPADERPPHY</sequence>
<dbReference type="Proteomes" id="UP001168380">
    <property type="component" value="Unassembled WGS sequence"/>
</dbReference>
<dbReference type="Pfam" id="PF04102">
    <property type="entry name" value="SlyX"/>
    <property type="match status" value="1"/>
</dbReference>
<dbReference type="Gene3D" id="1.20.5.300">
    <property type="match status" value="1"/>
</dbReference>
<name>A0ABT8TF22_9GAMM</name>
<evidence type="ECO:0000256" key="1">
    <source>
        <dbReference type="SAM" id="Coils"/>
    </source>
</evidence>
<keyword evidence="3" id="KW-1185">Reference proteome</keyword>
<dbReference type="EMBL" id="JAULRT010000052">
    <property type="protein sequence ID" value="MDO3382696.1"/>
    <property type="molecule type" value="Genomic_DNA"/>
</dbReference>
<organism evidence="2 3">
    <name type="scientific">Gilvimarinus algae</name>
    <dbReference type="NCBI Taxonomy" id="3058037"/>
    <lineage>
        <taxon>Bacteria</taxon>
        <taxon>Pseudomonadati</taxon>
        <taxon>Pseudomonadota</taxon>
        <taxon>Gammaproteobacteria</taxon>
        <taxon>Cellvibrionales</taxon>
        <taxon>Cellvibrionaceae</taxon>
        <taxon>Gilvimarinus</taxon>
    </lineage>
</organism>
<accession>A0ABT8TF22</accession>
<protein>
    <submittedName>
        <fullName evidence="2">SlyX family protein</fullName>
    </submittedName>
</protein>
<dbReference type="PANTHER" id="PTHR36508">
    <property type="entry name" value="PROTEIN SLYX"/>
    <property type="match status" value="1"/>
</dbReference>
<feature type="coiled-coil region" evidence="1">
    <location>
        <begin position="6"/>
        <end position="40"/>
    </location>
</feature>
<evidence type="ECO:0000313" key="3">
    <source>
        <dbReference type="Proteomes" id="UP001168380"/>
    </source>
</evidence>
<evidence type="ECO:0000313" key="2">
    <source>
        <dbReference type="EMBL" id="MDO3382696.1"/>
    </source>
</evidence>
<dbReference type="PANTHER" id="PTHR36508:SF1">
    <property type="entry name" value="PROTEIN SLYX"/>
    <property type="match status" value="1"/>
</dbReference>
<proteinExistence type="predicted"/>
<dbReference type="RefSeq" id="WP_302713086.1">
    <property type="nucleotide sequence ID" value="NZ_JAULRT010000052.1"/>
</dbReference>
<reference evidence="2" key="1">
    <citation type="submission" date="2023-07" db="EMBL/GenBank/DDBJ databases">
        <title>Gilvimarinus algae sp. nov., isolated from the surface of Kelp.</title>
        <authorList>
            <person name="Sun Y.Y."/>
            <person name="Gong Y."/>
            <person name="Du Z.J."/>
        </authorList>
    </citation>
    <scope>NUCLEOTIDE SEQUENCE</scope>
    <source>
        <strain evidence="2">SDUM040014</strain>
    </source>
</reference>
<keyword evidence="1" id="KW-0175">Coiled coil</keyword>
<comment type="caution">
    <text evidence="2">The sequence shown here is derived from an EMBL/GenBank/DDBJ whole genome shotgun (WGS) entry which is preliminary data.</text>
</comment>
<dbReference type="InterPro" id="IPR007236">
    <property type="entry name" value="SlyX"/>
</dbReference>
<gene>
    <name evidence="2" type="ORF">QWI16_10980</name>
</gene>